<evidence type="ECO:0000313" key="2">
    <source>
        <dbReference type="RefSeq" id="XP_009790084.1"/>
    </source>
</evidence>
<dbReference type="PANTHER" id="PTHR31973:SF192">
    <property type="entry name" value="SWIM-TYPE DOMAIN-CONTAINING PROTEIN"/>
    <property type="match status" value="1"/>
</dbReference>
<dbReference type="Proteomes" id="UP000189701">
    <property type="component" value="Unplaced"/>
</dbReference>
<protein>
    <submittedName>
        <fullName evidence="2">Uncharacterized protein LOC104237608 isoform X1</fullName>
    </submittedName>
</protein>
<reference evidence="2" key="2">
    <citation type="submission" date="2025-08" db="UniProtKB">
        <authorList>
            <consortium name="RefSeq"/>
        </authorList>
    </citation>
    <scope>IDENTIFICATION</scope>
    <source>
        <tissue evidence="2">Leaf</tissue>
    </source>
</reference>
<organism evidence="1 2">
    <name type="scientific">Nicotiana sylvestris</name>
    <name type="common">Wood tobacco</name>
    <name type="synonym">South American tobacco</name>
    <dbReference type="NCBI Taxonomy" id="4096"/>
    <lineage>
        <taxon>Eukaryota</taxon>
        <taxon>Viridiplantae</taxon>
        <taxon>Streptophyta</taxon>
        <taxon>Embryophyta</taxon>
        <taxon>Tracheophyta</taxon>
        <taxon>Spermatophyta</taxon>
        <taxon>Magnoliopsida</taxon>
        <taxon>eudicotyledons</taxon>
        <taxon>Gunneridae</taxon>
        <taxon>Pentapetalae</taxon>
        <taxon>asterids</taxon>
        <taxon>lamiids</taxon>
        <taxon>Solanales</taxon>
        <taxon>Solanaceae</taxon>
        <taxon>Nicotianoideae</taxon>
        <taxon>Nicotianeae</taxon>
        <taxon>Nicotiana</taxon>
    </lineage>
</organism>
<dbReference type="PANTHER" id="PTHR31973">
    <property type="entry name" value="POLYPROTEIN, PUTATIVE-RELATED"/>
    <property type="match status" value="1"/>
</dbReference>
<dbReference type="RefSeq" id="XP_009790084.1">
    <property type="nucleotide sequence ID" value="XM_009791782.1"/>
</dbReference>
<keyword evidence="1" id="KW-1185">Reference proteome</keyword>
<dbReference type="AlphaFoldDB" id="A0A1U7XT60"/>
<dbReference type="OrthoDB" id="1918246at2759"/>
<dbReference type="STRING" id="4096.A0A1U7XT60"/>
<evidence type="ECO:0000313" key="1">
    <source>
        <dbReference type="Proteomes" id="UP000189701"/>
    </source>
</evidence>
<name>A0A1U7XT60_NICSY</name>
<gene>
    <name evidence="2" type="primary">LOC104237608</name>
</gene>
<reference evidence="1" key="1">
    <citation type="journal article" date="2013" name="Genome Biol.">
        <title>Reference genomes and transcriptomes of Nicotiana sylvestris and Nicotiana tomentosiformis.</title>
        <authorList>
            <person name="Sierro N."/>
            <person name="Battey J.N."/>
            <person name="Ouadi S."/>
            <person name="Bovet L."/>
            <person name="Goepfert S."/>
            <person name="Bakaher N."/>
            <person name="Peitsch M.C."/>
            <person name="Ivanov N.V."/>
        </authorList>
    </citation>
    <scope>NUCLEOTIDE SEQUENCE [LARGE SCALE GENOMIC DNA]</scope>
</reference>
<proteinExistence type="predicted"/>
<accession>A0A1U7XT60</accession>
<sequence length="151" mass="17447">MYIKRNGIIEASLSYGLLEAFNDVLAFVNHRFCVRHLYGNIRRARFSGFSLRNALWAAAKSTTVKFFHDRMYDLLNLDVDVVSWINDKPPSEWSRSHFNPNAKCDILLNNMCGSFNSMILEARDKPIITLLEKLRYVLMARIQANMGKGEK</sequence>